<accession>A0A1V3XH29</accession>
<gene>
    <name evidence="2" type="primary">moeA1</name>
    <name evidence="2" type="ORF">BZL30_2877</name>
</gene>
<sequence length="40" mass="4166">MHQNPFPAHGGQQPTCAGPMMVPARTATSPGCTSSPAWRT</sequence>
<organism evidence="2 3">
    <name type="scientific">Mycobacterium kansasii</name>
    <dbReference type="NCBI Taxonomy" id="1768"/>
    <lineage>
        <taxon>Bacteria</taxon>
        <taxon>Bacillati</taxon>
        <taxon>Actinomycetota</taxon>
        <taxon>Actinomycetes</taxon>
        <taxon>Mycobacteriales</taxon>
        <taxon>Mycobacteriaceae</taxon>
        <taxon>Mycobacterium</taxon>
    </lineage>
</organism>
<protein>
    <submittedName>
        <fullName evidence="2">Molybdopterin biosynthesis MoeA1 domain protein</fullName>
    </submittedName>
</protein>
<comment type="caution">
    <text evidence="2">The sequence shown here is derived from an EMBL/GenBank/DDBJ whole genome shotgun (WGS) entry which is preliminary data.</text>
</comment>
<feature type="compositionally biased region" description="Polar residues" evidence="1">
    <location>
        <begin position="26"/>
        <end position="40"/>
    </location>
</feature>
<dbReference type="EMBL" id="MVBM01000002">
    <property type="protein sequence ID" value="OOK78523.1"/>
    <property type="molecule type" value="Genomic_DNA"/>
</dbReference>
<evidence type="ECO:0000256" key="1">
    <source>
        <dbReference type="SAM" id="MobiDB-lite"/>
    </source>
</evidence>
<reference evidence="2 3" key="1">
    <citation type="submission" date="2017-02" db="EMBL/GenBank/DDBJ databases">
        <title>Complete genome sequences of Mycobacterium kansasii strains isolated from rhesus macaques.</title>
        <authorList>
            <person name="Panda A."/>
            <person name="Nagaraj S."/>
            <person name="Zhao X."/>
            <person name="Tettelin H."/>
            <person name="Detolla L.J."/>
        </authorList>
    </citation>
    <scope>NUCLEOTIDE SEQUENCE [LARGE SCALE GENOMIC DNA]</scope>
    <source>
        <strain evidence="2 3">11-3813</strain>
    </source>
</reference>
<dbReference type="AlphaFoldDB" id="A0A1V3XH29"/>
<dbReference type="Proteomes" id="UP000189229">
    <property type="component" value="Unassembled WGS sequence"/>
</dbReference>
<proteinExistence type="predicted"/>
<name>A0A1V3XH29_MYCKA</name>
<evidence type="ECO:0000313" key="2">
    <source>
        <dbReference type="EMBL" id="OOK78523.1"/>
    </source>
</evidence>
<feature type="region of interest" description="Disordered" evidence="1">
    <location>
        <begin position="1"/>
        <end position="40"/>
    </location>
</feature>
<evidence type="ECO:0000313" key="3">
    <source>
        <dbReference type="Proteomes" id="UP000189229"/>
    </source>
</evidence>